<keyword evidence="7" id="KW-0456">Lyase</keyword>
<evidence type="ECO:0000256" key="7">
    <source>
        <dbReference type="ARBA" id="ARBA00023239"/>
    </source>
</evidence>
<evidence type="ECO:0000256" key="6">
    <source>
        <dbReference type="ARBA" id="ARBA00023098"/>
    </source>
</evidence>
<evidence type="ECO:0000256" key="5">
    <source>
        <dbReference type="ARBA" id="ARBA00022556"/>
    </source>
</evidence>
<keyword evidence="4" id="KW-0444">Lipid biosynthesis</keyword>
<dbReference type="PANTHER" id="PTHR30272">
    <property type="entry name" value="3-HYDROXYACYL-[ACYL-CARRIER-PROTEIN] DEHYDRATASE"/>
    <property type="match status" value="1"/>
</dbReference>
<keyword evidence="6" id="KW-0443">Lipid metabolism</keyword>
<keyword evidence="5" id="KW-0441">Lipid A biosynthesis</keyword>
<evidence type="ECO:0000256" key="2">
    <source>
        <dbReference type="ARBA" id="ARBA00013167"/>
    </source>
</evidence>
<reference evidence="9 10" key="1">
    <citation type="submission" date="2009-06" db="EMBL/GenBank/DDBJ databases">
        <title>Complete sequence of Thermotogales bacterium TBF 19.5.1.</title>
        <authorList>
            <consortium name="US DOE Joint Genome Institute"/>
            <person name="Lucas S."/>
            <person name="Copeland A."/>
            <person name="Lapidus A."/>
            <person name="Glavina del Rio T."/>
            <person name="Tice H."/>
            <person name="Bruce D."/>
            <person name="Goodwin L."/>
            <person name="Pitluck S."/>
            <person name="Chertkov O."/>
            <person name="Brettin T."/>
            <person name="Detter J.C."/>
            <person name="Han C."/>
            <person name="Schmutz J."/>
            <person name="Larimer F."/>
            <person name="Land M."/>
            <person name="Hauser L."/>
            <person name="Kyrpides N."/>
            <person name="Ovchinnikova G."/>
            <person name="Noll K."/>
        </authorList>
    </citation>
    <scope>NUCLEOTIDE SEQUENCE [LARGE SCALE GENOMIC DNA]</scope>
    <source>
        <strain evidence="10">ATCC BAA-1733 / DSM 21960 / TBF 19.5.1</strain>
    </source>
</reference>
<keyword evidence="3" id="KW-0963">Cytoplasm</keyword>
<proteinExistence type="predicted"/>
<evidence type="ECO:0000256" key="4">
    <source>
        <dbReference type="ARBA" id="ARBA00022516"/>
    </source>
</evidence>
<dbReference type="Gene3D" id="3.10.129.10">
    <property type="entry name" value="Hotdog Thioesterase"/>
    <property type="match status" value="1"/>
</dbReference>
<reference evidence="9 10" key="2">
    <citation type="journal article" date="2011" name="J. Bacteriol.">
        <title>Genome Sequence of Kosmotoga olearia Strain TBF 19.5.1, a Thermophilic Bacterium with a Wide Growth Temperature Range, Isolated from the Troll B Oil Platform in the North Sea.</title>
        <authorList>
            <person name="Swithers K.S."/>
            <person name="Dipippo J.L."/>
            <person name="Bruce D.C."/>
            <person name="Detter C."/>
            <person name="Tapia R."/>
            <person name="Han S."/>
            <person name="Goodwin L.A."/>
            <person name="Han J."/>
            <person name="Woyke T."/>
            <person name="Pitluck S."/>
            <person name="Pennacchio L."/>
            <person name="Nolan M."/>
            <person name="Mikhailova N."/>
            <person name="Land M.L."/>
            <person name="Nesbo C.L."/>
            <person name="Gogarten J.P."/>
            <person name="Noll K.M."/>
        </authorList>
    </citation>
    <scope>NUCLEOTIDE SEQUENCE [LARGE SCALE GENOMIC DNA]</scope>
    <source>
        <strain evidence="10">ATCC BAA-1733 / DSM 21960 / TBF 19.5.1</strain>
    </source>
</reference>
<dbReference type="PANTHER" id="PTHR30272:SF1">
    <property type="entry name" value="3-HYDROXYACYL-[ACYL-CARRIER-PROTEIN] DEHYDRATASE"/>
    <property type="match status" value="1"/>
</dbReference>
<dbReference type="GO" id="GO:0005737">
    <property type="term" value="C:cytoplasm"/>
    <property type="evidence" value="ECO:0007669"/>
    <property type="project" value="UniProtKB-SubCell"/>
</dbReference>
<dbReference type="EC" id="4.2.1.59" evidence="2"/>
<gene>
    <name evidence="9" type="ordered locus">Kole_0968</name>
</gene>
<dbReference type="GO" id="GO:0009245">
    <property type="term" value="P:lipid A biosynthetic process"/>
    <property type="evidence" value="ECO:0007669"/>
    <property type="project" value="UniProtKB-KW"/>
</dbReference>
<sequence>MLRGKEYVMSVLPHRDPFLLVDGVIEEQESKIVAFRDIREDDPVFKGHFPDYPIYPGVLIIEGLAQAAGVLLMKEAQGTPLFIGIEKARFKREVKPGDRLVYEVELVRERMGIVTVEGKAKVEEKVVTVATILVGMKRS</sequence>
<evidence type="ECO:0000313" key="10">
    <source>
        <dbReference type="Proteomes" id="UP000002382"/>
    </source>
</evidence>
<comment type="subcellular location">
    <subcellularLocation>
        <location evidence="1">Cytoplasm</location>
    </subcellularLocation>
</comment>
<dbReference type="OrthoDB" id="9772788at2"/>
<protein>
    <recommendedName>
        <fullName evidence="2">3-hydroxyacyl-[acyl-carrier-protein] dehydratase</fullName>
        <ecNumber evidence="2">4.2.1.59</ecNumber>
    </recommendedName>
</protein>
<dbReference type="Pfam" id="PF07977">
    <property type="entry name" value="FabA"/>
    <property type="match status" value="1"/>
</dbReference>
<evidence type="ECO:0000313" key="9">
    <source>
        <dbReference type="EMBL" id="ACR79676.1"/>
    </source>
</evidence>
<dbReference type="GO" id="GO:0019171">
    <property type="term" value="F:(3R)-hydroxyacyl-[acyl-carrier-protein] dehydratase activity"/>
    <property type="evidence" value="ECO:0007669"/>
    <property type="project" value="UniProtKB-EC"/>
</dbReference>
<dbReference type="FunFam" id="3.10.129.10:FF:000001">
    <property type="entry name" value="3-hydroxyacyl-[acyl-carrier-protein] dehydratase FabZ"/>
    <property type="match status" value="1"/>
</dbReference>
<dbReference type="Proteomes" id="UP000002382">
    <property type="component" value="Chromosome"/>
</dbReference>
<dbReference type="GO" id="GO:0016020">
    <property type="term" value="C:membrane"/>
    <property type="evidence" value="ECO:0007669"/>
    <property type="project" value="GOC"/>
</dbReference>
<dbReference type="CDD" id="cd01288">
    <property type="entry name" value="FabZ"/>
    <property type="match status" value="1"/>
</dbReference>
<dbReference type="InterPro" id="IPR013114">
    <property type="entry name" value="FabA_FabZ"/>
</dbReference>
<comment type="function">
    <text evidence="8">Involved in unsaturated fatty acids biosynthesis. Catalyzes the dehydration of short chain beta-hydroxyacyl-ACPs and long chain saturated and unsaturated beta-hydroxyacyl-ACPs.</text>
</comment>
<dbReference type="NCBIfam" id="NF000582">
    <property type="entry name" value="PRK00006.1"/>
    <property type="match status" value="1"/>
</dbReference>
<dbReference type="AlphaFoldDB" id="C5CH11"/>
<evidence type="ECO:0000256" key="8">
    <source>
        <dbReference type="ARBA" id="ARBA00025049"/>
    </source>
</evidence>
<evidence type="ECO:0000256" key="3">
    <source>
        <dbReference type="ARBA" id="ARBA00022490"/>
    </source>
</evidence>
<dbReference type="HOGENOM" id="CLU_078912_1_2_0"/>
<keyword evidence="10" id="KW-1185">Reference proteome</keyword>
<dbReference type="InterPro" id="IPR029069">
    <property type="entry name" value="HotDog_dom_sf"/>
</dbReference>
<organism evidence="9 10">
    <name type="scientific">Kosmotoga olearia (strain ATCC BAA-1733 / DSM 21960 / TBF 19.5.1)</name>
    <dbReference type="NCBI Taxonomy" id="521045"/>
    <lineage>
        <taxon>Bacteria</taxon>
        <taxon>Thermotogati</taxon>
        <taxon>Thermotogota</taxon>
        <taxon>Thermotogae</taxon>
        <taxon>Kosmotogales</taxon>
        <taxon>Kosmotogaceae</taxon>
        <taxon>Kosmotoga</taxon>
    </lineage>
</organism>
<accession>C5CH11</accession>
<dbReference type="STRING" id="521045.Kole_0968"/>
<dbReference type="SUPFAM" id="SSF54637">
    <property type="entry name" value="Thioesterase/thiol ester dehydrase-isomerase"/>
    <property type="match status" value="1"/>
</dbReference>
<name>C5CH11_KOSOT</name>
<dbReference type="KEGG" id="kol:Kole_0968"/>
<evidence type="ECO:0000256" key="1">
    <source>
        <dbReference type="ARBA" id="ARBA00004496"/>
    </source>
</evidence>
<dbReference type="EMBL" id="CP001634">
    <property type="protein sequence ID" value="ACR79676.1"/>
    <property type="molecule type" value="Genomic_DNA"/>
</dbReference>
<dbReference type="eggNOG" id="COG0764">
    <property type="taxonomic scope" value="Bacteria"/>
</dbReference>
<dbReference type="RefSeq" id="WP_015868338.1">
    <property type="nucleotide sequence ID" value="NC_012785.1"/>
</dbReference>